<evidence type="ECO:0000313" key="3">
    <source>
        <dbReference type="Proteomes" id="UP000813672"/>
    </source>
</evidence>
<reference evidence="2" key="1">
    <citation type="journal article" date="2021" name="Environ. Microbiol.">
        <title>Cryptic niche differentiation of novel sediment ecotypes of Rugeria pomeroyi correlates with nitrate respiration.</title>
        <authorList>
            <person name="Lin X."/>
            <person name="McNichol J."/>
            <person name="Chu X."/>
            <person name="Qian Y."/>
            <person name="Luo H."/>
        </authorList>
    </citation>
    <scope>NUCLEOTIDE SEQUENCE</scope>
    <source>
        <strain evidence="2">SZCCDBB064</strain>
    </source>
</reference>
<proteinExistence type="predicted"/>
<dbReference type="SUPFAM" id="SSF55729">
    <property type="entry name" value="Acyl-CoA N-acyltransferases (Nat)"/>
    <property type="match status" value="1"/>
</dbReference>
<gene>
    <name evidence="2" type="ORF">KBY27_20565</name>
</gene>
<protein>
    <submittedName>
        <fullName evidence="2">GNAT family N-acetyltransferase</fullName>
    </submittedName>
</protein>
<dbReference type="Proteomes" id="UP000813672">
    <property type="component" value="Unassembled WGS sequence"/>
</dbReference>
<dbReference type="GO" id="GO:0016747">
    <property type="term" value="F:acyltransferase activity, transferring groups other than amino-acyl groups"/>
    <property type="evidence" value="ECO:0007669"/>
    <property type="project" value="InterPro"/>
</dbReference>
<accession>A0A9Q3WRB6</accession>
<feature type="domain" description="N-acetyltransferase" evidence="1">
    <location>
        <begin position="11"/>
        <end position="126"/>
    </location>
</feature>
<dbReference type="InterPro" id="IPR016181">
    <property type="entry name" value="Acyl_CoA_acyltransferase"/>
</dbReference>
<dbReference type="Gene3D" id="3.40.630.30">
    <property type="match status" value="1"/>
</dbReference>
<evidence type="ECO:0000313" key="2">
    <source>
        <dbReference type="EMBL" id="MCE8539862.1"/>
    </source>
</evidence>
<dbReference type="InterPro" id="IPR000182">
    <property type="entry name" value="GNAT_dom"/>
</dbReference>
<dbReference type="EMBL" id="JAGQAF010000017">
    <property type="protein sequence ID" value="MCE8539862.1"/>
    <property type="molecule type" value="Genomic_DNA"/>
</dbReference>
<sequence length="161" mass="18214">MTATIPETFTFSRLSQVDPDLITAHMRDPRLAVHMPLMPASWSDAQTAGFIQAKEACWDRDGLGHWAFLHQGRYVGWGGFQREEGEWDFGLVLCPEHFGLGLPIARKALDFAHTDPRIPFVTFLLPPSRRHLGALRRLGARPMGEVDHAGHRFLKFRLDTA</sequence>
<dbReference type="RefSeq" id="WP_234221831.1">
    <property type="nucleotide sequence ID" value="NZ_JAGQAF010000017.1"/>
</dbReference>
<name>A0A9Q3WRB6_9RHOB</name>
<organism evidence="2 3">
    <name type="scientific">Ruegeria pomeroyi</name>
    <dbReference type="NCBI Taxonomy" id="89184"/>
    <lineage>
        <taxon>Bacteria</taxon>
        <taxon>Pseudomonadati</taxon>
        <taxon>Pseudomonadota</taxon>
        <taxon>Alphaproteobacteria</taxon>
        <taxon>Rhodobacterales</taxon>
        <taxon>Roseobacteraceae</taxon>
        <taxon>Ruegeria</taxon>
    </lineage>
</organism>
<dbReference type="Pfam" id="PF13302">
    <property type="entry name" value="Acetyltransf_3"/>
    <property type="match status" value="1"/>
</dbReference>
<evidence type="ECO:0000259" key="1">
    <source>
        <dbReference type="Pfam" id="PF13302"/>
    </source>
</evidence>
<dbReference type="AlphaFoldDB" id="A0A9Q3WRB6"/>
<comment type="caution">
    <text evidence="2">The sequence shown here is derived from an EMBL/GenBank/DDBJ whole genome shotgun (WGS) entry which is preliminary data.</text>
</comment>